<dbReference type="InterPro" id="IPR007050">
    <property type="entry name" value="HTH_bacterioopsin"/>
</dbReference>
<keyword evidence="1" id="KW-0805">Transcription regulation</keyword>
<dbReference type="OrthoDB" id="168808at2157"/>
<gene>
    <name evidence="4" type="ORF">SAMN04487949_3472</name>
</gene>
<keyword evidence="5" id="KW-1185">Reference proteome</keyword>
<evidence type="ECO:0000256" key="1">
    <source>
        <dbReference type="ARBA" id="ARBA00023015"/>
    </source>
</evidence>
<reference evidence="5" key="1">
    <citation type="submission" date="2016-10" db="EMBL/GenBank/DDBJ databases">
        <authorList>
            <person name="Varghese N."/>
            <person name="Submissions S."/>
        </authorList>
    </citation>
    <scope>NUCLEOTIDE SEQUENCE [LARGE SCALE GENOMIC DNA]</scope>
    <source>
        <strain evidence="5">CGMCC 1.10119</strain>
    </source>
</reference>
<sequence length="225" mass="25581">MLRIGFKTQPTGTLKRLNQAIDSKSITLDDAFFVEEGKWFLSLTVSTDGVYDFNEIFQNIQGTVLFHQHQASDKVTNTNRTQLMVFSLEPYPFILNLLLRNKAIPNKIILKDQLLHVVVSVDVWDNFQRLGEEVEDKLGNFELLEVTQETDFGTTLNTAQRMSSILSELTDKQVEALETAYEMGYFDSPRKATASEVGEKLEVAQSTFSQRLRDAEHALLKAVLE</sequence>
<evidence type="ECO:0000259" key="3">
    <source>
        <dbReference type="Pfam" id="PF04967"/>
    </source>
</evidence>
<proteinExistence type="predicted"/>
<evidence type="ECO:0000313" key="4">
    <source>
        <dbReference type="EMBL" id="SDN14398.1"/>
    </source>
</evidence>
<feature type="domain" description="HTH bat-type" evidence="3">
    <location>
        <begin position="169"/>
        <end position="220"/>
    </location>
</feature>
<keyword evidence="2" id="KW-0804">Transcription</keyword>
<dbReference type="PANTHER" id="PTHR34236:SF1">
    <property type="entry name" value="DIMETHYL SULFOXIDE REDUCTASE TRANSCRIPTIONAL ACTIVATOR"/>
    <property type="match status" value="1"/>
</dbReference>
<evidence type="ECO:0000256" key="2">
    <source>
        <dbReference type="ARBA" id="ARBA00023163"/>
    </source>
</evidence>
<accession>A0A1G9YZ45</accession>
<dbReference type="Proteomes" id="UP000199451">
    <property type="component" value="Unassembled WGS sequence"/>
</dbReference>
<organism evidence="4 5">
    <name type="scientific">Halogranum gelatinilyticum</name>
    <dbReference type="NCBI Taxonomy" id="660521"/>
    <lineage>
        <taxon>Archaea</taxon>
        <taxon>Methanobacteriati</taxon>
        <taxon>Methanobacteriota</taxon>
        <taxon>Stenosarchaea group</taxon>
        <taxon>Halobacteria</taxon>
        <taxon>Halobacteriales</taxon>
        <taxon>Haloferacaceae</taxon>
    </lineage>
</organism>
<dbReference type="RefSeq" id="WP_089699519.1">
    <property type="nucleotide sequence ID" value="NZ_FNHL01000006.1"/>
</dbReference>
<dbReference type="Pfam" id="PF04967">
    <property type="entry name" value="HTH_10"/>
    <property type="match status" value="1"/>
</dbReference>
<dbReference type="AlphaFoldDB" id="A0A1G9YZ45"/>
<dbReference type="STRING" id="660521.SAMN04487949_3472"/>
<dbReference type="PANTHER" id="PTHR34236">
    <property type="entry name" value="DIMETHYL SULFOXIDE REDUCTASE TRANSCRIPTIONAL ACTIVATOR"/>
    <property type="match status" value="1"/>
</dbReference>
<dbReference type="EMBL" id="FNHL01000006">
    <property type="protein sequence ID" value="SDN14398.1"/>
    <property type="molecule type" value="Genomic_DNA"/>
</dbReference>
<evidence type="ECO:0000313" key="5">
    <source>
        <dbReference type="Proteomes" id="UP000199451"/>
    </source>
</evidence>
<name>A0A1G9YZ45_9EURY</name>
<protein>
    <submittedName>
        <fullName evidence="4">HTH DNA binding domain-containing protein</fullName>
    </submittedName>
</protein>